<accession>A0A3A1YCX9</accession>
<organism evidence="2 3">
    <name type="scientific">Psittacicella gerlachiana</name>
    <dbReference type="NCBI Taxonomy" id="2028574"/>
    <lineage>
        <taxon>Bacteria</taxon>
        <taxon>Pseudomonadati</taxon>
        <taxon>Pseudomonadota</taxon>
        <taxon>Gammaproteobacteria</taxon>
        <taxon>Pasteurellales</taxon>
        <taxon>Psittacicellaceae</taxon>
        <taxon>Psittacicella</taxon>
    </lineage>
</organism>
<sequence length="177" mass="20255">MWGRIKMEPAGFFKVMLLTYTNLFNFNGYQDRRSFMYFLIGFSFQALIVLALVYLEAKVTAWINNHTLAIVTTLLLGVLLLAFAFTTIISTFGSFVRRLHDMGYSGILFLLVVIVSSLFVFLGYKSLTLISIGIFISGAFTLFLIFAPSQVEDNKYRSKNPFLVRPKFVEEVFSFEE</sequence>
<keyword evidence="3" id="KW-1185">Reference proteome</keyword>
<evidence type="ECO:0000313" key="2">
    <source>
        <dbReference type="EMBL" id="RIY35226.1"/>
    </source>
</evidence>
<feature type="transmembrane region" description="Helical" evidence="1">
    <location>
        <begin position="129"/>
        <end position="147"/>
    </location>
</feature>
<dbReference type="AlphaFoldDB" id="A0A3A1YCX9"/>
<keyword evidence="1" id="KW-1133">Transmembrane helix</keyword>
<feature type="transmembrane region" description="Helical" evidence="1">
    <location>
        <begin position="102"/>
        <end position="122"/>
    </location>
</feature>
<evidence type="ECO:0000256" key="1">
    <source>
        <dbReference type="SAM" id="Phobius"/>
    </source>
</evidence>
<keyword evidence="1" id="KW-0472">Membrane</keyword>
<comment type="caution">
    <text evidence="2">The sequence shown here is derived from an EMBL/GenBank/DDBJ whole genome shotgun (WGS) entry which is preliminary data.</text>
</comment>
<protein>
    <submittedName>
        <fullName evidence="2">Uncharacterized protein</fullName>
    </submittedName>
</protein>
<reference evidence="2 3" key="1">
    <citation type="submission" date="2017-08" db="EMBL/GenBank/DDBJ databases">
        <title>Reclassification of Bisgaard taxon 37 and 44.</title>
        <authorList>
            <person name="Christensen H."/>
        </authorList>
    </citation>
    <scope>NUCLEOTIDE SEQUENCE [LARGE SCALE GENOMIC DNA]</scope>
    <source>
        <strain evidence="2 3">EEAB3T1</strain>
    </source>
</reference>
<name>A0A3A1YCX9_9GAMM</name>
<keyword evidence="1" id="KW-0812">Transmembrane</keyword>
<dbReference type="GO" id="GO:0016020">
    <property type="term" value="C:membrane"/>
    <property type="evidence" value="ECO:0007669"/>
    <property type="project" value="InterPro"/>
</dbReference>
<feature type="transmembrane region" description="Helical" evidence="1">
    <location>
        <begin position="35"/>
        <end position="55"/>
    </location>
</feature>
<gene>
    <name evidence="2" type="ORF">CKF59_03910</name>
</gene>
<evidence type="ECO:0000313" key="3">
    <source>
        <dbReference type="Proteomes" id="UP000265964"/>
    </source>
</evidence>
<feature type="transmembrane region" description="Helical" evidence="1">
    <location>
        <begin position="67"/>
        <end position="96"/>
    </location>
</feature>
<dbReference type="Proteomes" id="UP000265964">
    <property type="component" value="Unassembled WGS sequence"/>
</dbReference>
<dbReference type="Pfam" id="PF05656">
    <property type="entry name" value="DUF805"/>
    <property type="match status" value="1"/>
</dbReference>
<dbReference type="InterPro" id="IPR008523">
    <property type="entry name" value="DUF805"/>
</dbReference>
<dbReference type="OrthoDB" id="5679432at2"/>
<dbReference type="EMBL" id="NRJF01000098">
    <property type="protein sequence ID" value="RIY35226.1"/>
    <property type="molecule type" value="Genomic_DNA"/>
</dbReference>
<proteinExistence type="predicted"/>